<evidence type="ECO:0000259" key="16">
    <source>
        <dbReference type="Pfam" id="PF01923"/>
    </source>
</evidence>
<organism evidence="17 18">
    <name type="scientific">Candidatus Curtissbacteria bacterium RIFCSPHIGHO2_02_FULL_40_16b</name>
    <dbReference type="NCBI Taxonomy" id="1797714"/>
    <lineage>
        <taxon>Bacteria</taxon>
        <taxon>Candidatus Curtissiibacteriota</taxon>
    </lineage>
</organism>
<evidence type="ECO:0000256" key="13">
    <source>
        <dbReference type="ARBA" id="ARBA00048555"/>
    </source>
</evidence>
<keyword evidence="8 15" id="KW-0547">Nucleotide-binding</keyword>
<protein>
    <recommendedName>
        <fullName evidence="5 15">Corrinoid adenosyltransferase</fullName>
        <ecNumber evidence="4 15">2.5.1.17</ecNumber>
    </recommendedName>
    <alternativeName>
        <fullName evidence="10 15">Cob(II)alamin adenosyltransferase</fullName>
    </alternativeName>
    <alternativeName>
        <fullName evidence="12 15">Cob(II)yrinic acid a,c-diamide adenosyltransferase</fullName>
    </alternativeName>
    <alternativeName>
        <fullName evidence="11 15">Cobinamide/cobalamin adenosyltransferase</fullName>
    </alternativeName>
</protein>
<dbReference type="SUPFAM" id="SSF89028">
    <property type="entry name" value="Cobalamin adenosyltransferase-like"/>
    <property type="match status" value="1"/>
</dbReference>
<evidence type="ECO:0000256" key="9">
    <source>
        <dbReference type="ARBA" id="ARBA00022840"/>
    </source>
</evidence>
<evidence type="ECO:0000256" key="1">
    <source>
        <dbReference type="ARBA" id="ARBA00004496"/>
    </source>
</evidence>
<accession>A0A1F5G749</accession>
<dbReference type="FunFam" id="1.20.1200.10:FF:000003">
    <property type="entry name" value="ATP:cob(I)alamin adenosyltransferase"/>
    <property type="match status" value="1"/>
</dbReference>
<dbReference type="PANTHER" id="PTHR12213">
    <property type="entry name" value="CORRINOID ADENOSYLTRANSFERASE"/>
    <property type="match status" value="1"/>
</dbReference>
<dbReference type="UniPathway" id="UPA00148">
    <property type="reaction ID" value="UER00233"/>
</dbReference>
<dbReference type="EMBL" id="MFBD01000045">
    <property type="protein sequence ID" value="OGD87659.1"/>
    <property type="molecule type" value="Genomic_DNA"/>
</dbReference>
<evidence type="ECO:0000256" key="14">
    <source>
        <dbReference type="ARBA" id="ARBA00048692"/>
    </source>
</evidence>
<dbReference type="GO" id="GO:0005524">
    <property type="term" value="F:ATP binding"/>
    <property type="evidence" value="ECO:0007669"/>
    <property type="project" value="UniProtKB-UniRule"/>
</dbReference>
<dbReference type="Pfam" id="PF01923">
    <property type="entry name" value="Cob_adeno_trans"/>
    <property type="match status" value="1"/>
</dbReference>
<evidence type="ECO:0000256" key="7">
    <source>
        <dbReference type="ARBA" id="ARBA00022679"/>
    </source>
</evidence>
<proteinExistence type="inferred from homology"/>
<reference evidence="17 18" key="1">
    <citation type="journal article" date="2016" name="Nat. Commun.">
        <title>Thousands of microbial genomes shed light on interconnected biogeochemical processes in an aquifer system.</title>
        <authorList>
            <person name="Anantharaman K."/>
            <person name="Brown C.T."/>
            <person name="Hug L.A."/>
            <person name="Sharon I."/>
            <person name="Castelle C.J."/>
            <person name="Probst A.J."/>
            <person name="Thomas B.C."/>
            <person name="Singh A."/>
            <person name="Wilkins M.J."/>
            <person name="Karaoz U."/>
            <person name="Brodie E.L."/>
            <person name="Williams K.H."/>
            <person name="Hubbard S.S."/>
            <person name="Banfield J.F."/>
        </authorList>
    </citation>
    <scope>NUCLEOTIDE SEQUENCE [LARGE SCALE GENOMIC DNA]</scope>
</reference>
<evidence type="ECO:0000256" key="3">
    <source>
        <dbReference type="ARBA" id="ARBA00007487"/>
    </source>
</evidence>
<keyword evidence="15" id="KW-0169">Cobalamin biosynthesis</keyword>
<gene>
    <name evidence="17" type="ORF">A3D04_02210</name>
</gene>
<keyword evidence="9 15" id="KW-0067">ATP-binding</keyword>
<dbReference type="GO" id="GO:0005737">
    <property type="term" value="C:cytoplasm"/>
    <property type="evidence" value="ECO:0007669"/>
    <property type="project" value="UniProtKB-SubCell"/>
</dbReference>
<evidence type="ECO:0000256" key="5">
    <source>
        <dbReference type="ARBA" id="ARBA00020963"/>
    </source>
</evidence>
<dbReference type="InterPro" id="IPR029499">
    <property type="entry name" value="PduO-typ"/>
</dbReference>
<dbReference type="Proteomes" id="UP000177369">
    <property type="component" value="Unassembled WGS sequence"/>
</dbReference>
<evidence type="ECO:0000256" key="4">
    <source>
        <dbReference type="ARBA" id="ARBA00012454"/>
    </source>
</evidence>
<evidence type="ECO:0000256" key="15">
    <source>
        <dbReference type="RuleBase" id="RU366026"/>
    </source>
</evidence>
<evidence type="ECO:0000256" key="12">
    <source>
        <dbReference type="ARBA" id="ARBA00033354"/>
    </source>
</evidence>
<dbReference type="GO" id="GO:0009236">
    <property type="term" value="P:cobalamin biosynthetic process"/>
    <property type="evidence" value="ECO:0007669"/>
    <property type="project" value="UniProtKB-UniRule"/>
</dbReference>
<feature type="domain" description="Cobalamin adenosyltransferase-like" evidence="16">
    <location>
        <begin position="4"/>
        <end position="167"/>
    </location>
</feature>
<dbReference type="InterPro" id="IPR036451">
    <property type="entry name" value="CblAdoTrfase-like_sf"/>
</dbReference>
<dbReference type="EC" id="2.5.1.17" evidence="4 15"/>
<dbReference type="GO" id="GO:0008817">
    <property type="term" value="F:corrinoid adenosyltransferase activity"/>
    <property type="evidence" value="ECO:0007669"/>
    <property type="project" value="UniProtKB-UniRule"/>
</dbReference>
<evidence type="ECO:0000313" key="17">
    <source>
        <dbReference type="EMBL" id="OGD87659.1"/>
    </source>
</evidence>
<comment type="caution">
    <text evidence="17">The sequence shown here is derived from an EMBL/GenBank/DDBJ whole genome shotgun (WGS) entry which is preliminary data.</text>
</comment>
<comment type="catalytic activity">
    <reaction evidence="14 15">
        <text>2 cob(II)alamin + reduced [electron-transfer flavoprotein] + 2 ATP = 2 adenosylcob(III)alamin + 2 triphosphate + oxidized [electron-transfer flavoprotein] + 3 H(+)</text>
        <dbReference type="Rhea" id="RHEA:28671"/>
        <dbReference type="Rhea" id="RHEA-COMP:10685"/>
        <dbReference type="Rhea" id="RHEA-COMP:10686"/>
        <dbReference type="ChEBI" id="CHEBI:15378"/>
        <dbReference type="ChEBI" id="CHEBI:16304"/>
        <dbReference type="ChEBI" id="CHEBI:18036"/>
        <dbReference type="ChEBI" id="CHEBI:18408"/>
        <dbReference type="ChEBI" id="CHEBI:30616"/>
        <dbReference type="ChEBI" id="CHEBI:57692"/>
        <dbReference type="ChEBI" id="CHEBI:58307"/>
        <dbReference type="EC" id="2.5.1.17"/>
    </reaction>
</comment>
<evidence type="ECO:0000313" key="18">
    <source>
        <dbReference type="Proteomes" id="UP000177369"/>
    </source>
</evidence>
<sequence>MVKIYTKSGDKGRSSLFGGRKVKKSDLRIEAYGNVDELNSLIGTILAENPSKDIAKKLTRIQNELFVLGSDLATPLGVKIKIPRVNRPYILRLEKEIDAWQKGLPQLKKFILPGGSKIGAKLHLVRSIARRTERSIVRLAQQDAINAKNIIYINRLSDWFFVAARYVNKLEKIKETEWKGRG</sequence>
<dbReference type="PANTHER" id="PTHR12213:SF0">
    <property type="entry name" value="CORRINOID ADENOSYLTRANSFERASE MMAB"/>
    <property type="match status" value="1"/>
</dbReference>
<dbReference type="InterPro" id="IPR016030">
    <property type="entry name" value="CblAdoTrfase-like"/>
</dbReference>
<dbReference type="STRING" id="1797714.A3D04_02210"/>
<evidence type="ECO:0000256" key="6">
    <source>
        <dbReference type="ARBA" id="ARBA00022490"/>
    </source>
</evidence>
<comment type="catalytic activity">
    <reaction evidence="13 15">
        <text>2 cob(II)yrinate a,c diamide + reduced [electron-transfer flavoprotein] + 2 ATP = 2 adenosylcob(III)yrinate a,c-diamide + 2 triphosphate + oxidized [electron-transfer flavoprotein] + 3 H(+)</text>
        <dbReference type="Rhea" id="RHEA:11528"/>
        <dbReference type="Rhea" id="RHEA-COMP:10685"/>
        <dbReference type="Rhea" id="RHEA-COMP:10686"/>
        <dbReference type="ChEBI" id="CHEBI:15378"/>
        <dbReference type="ChEBI" id="CHEBI:18036"/>
        <dbReference type="ChEBI" id="CHEBI:30616"/>
        <dbReference type="ChEBI" id="CHEBI:57692"/>
        <dbReference type="ChEBI" id="CHEBI:58307"/>
        <dbReference type="ChEBI" id="CHEBI:58503"/>
        <dbReference type="ChEBI" id="CHEBI:58537"/>
        <dbReference type="EC" id="2.5.1.17"/>
    </reaction>
</comment>
<dbReference type="Gene3D" id="1.20.1200.10">
    <property type="entry name" value="Cobalamin adenosyltransferase-like"/>
    <property type="match status" value="1"/>
</dbReference>
<dbReference type="NCBIfam" id="TIGR00636">
    <property type="entry name" value="PduO_Nterm"/>
    <property type="match status" value="1"/>
</dbReference>
<name>A0A1F5G749_9BACT</name>
<comment type="subcellular location">
    <subcellularLocation>
        <location evidence="1">Cytoplasm</location>
    </subcellularLocation>
</comment>
<evidence type="ECO:0000256" key="10">
    <source>
        <dbReference type="ARBA" id="ARBA00031529"/>
    </source>
</evidence>
<comment type="pathway">
    <text evidence="2 15">Cofactor biosynthesis; adenosylcobalamin biosynthesis; adenosylcobalamin from cob(II)yrinate a,c-diamide: step 2/7.</text>
</comment>
<keyword evidence="7 15" id="KW-0808">Transferase</keyword>
<keyword evidence="6" id="KW-0963">Cytoplasm</keyword>
<evidence type="ECO:0000256" key="2">
    <source>
        <dbReference type="ARBA" id="ARBA00005121"/>
    </source>
</evidence>
<comment type="similarity">
    <text evidence="3 15">Belongs to the Cob(I)alamin adenosyltransferase family.</text>
</comment>
<evidence type="ECO:0000256" key="11">
    <source>
        <dbReference type="ARBA" id="ARBA00033334"/>
    </source>
</evidence>
<evidence type="ECO:0000256" key="8">
    <source>
        <dbReference type="ARBA" id="ARBA00022741"/>
    </source>
</evidence>
<dbReference type="AlphaFoldDB" id="A0A1F5G749"/>